<comment type="subcellular location">
    <subcellularLocation>
        <location evidence="1 6">Secreted</location>
    </subcellularLocation>
</comment>
<gene>
    <name evidence="7" type="ORF">DEO72_LG3g507</name>
</gene>
<evidence type="ECO:0000256" key="3">
    <source>
        <dbReference type="ARBA" id="ARBA00022471"/>
    </source>
</evidence>
<keyword evidence="8" id="KW-1185">Reference proteome</keyword>
<evidence type="ECO:0000313" key="7">
    <source>
        <dbReference type="EMBL" id="QCD85986.1"/>
    </source>
</evidence>
<name>A0A4D6LC47_VIGUN</name>
<comment type="similarity">
    <text evidence="2 6">Belongs to the plant self-incompatibility (S1) protein family.</text>
</comment>
<dbReference type="GO" id="GO:0005576">
    <property type="term" value="C:extracellular region"/>
    <property type="evidence" value="ECO:0007669"/>
    <property type="project" value="UniProtKB-SubCell"/>
</dbReference>
<dbReference type="GO" id="GO:0060320">
    <property type="term" value="P:rejection of self pollen"/>
    <property type="evidence" value="ECO:0007669"/>
    <property type="project" value="UniProtKB-KW"/>
</dbReference>
<proteinExistence type="inferred from homology"/>
<dbReference type="PANTHER" id="PTHR31232">
    <property type="match status" value="1"/>
</dbReference>
<reference evidence="7 8" key="1">
    <citation type="submission" date="2019-04" db="EMBL/GenBank/DDBJ databases">
        <title>An improved genome assembly and genetic linkage map for asparagus bean, Vigna unguiculata ssp. sesquipedialis.</title>
        <authorList>
            <person name="Xia Q."/>
            <person name="Zhang R."/>
            <person name="Dong Y."/>
        </authorList>
    </citation>
    <scope>NUCLEOTIDE SEQUENCE [LARGE SCALE GENOMIC DNA]</scope>
    <source>
        <tissue evidence="7">Leaf</tissue>
    </source>
</reference>
<dbReference type="InterPro" id="IPR010264">
    <property type="entry name" value="Self-incomp_S1"/>
</dbReference>
<evidence type="ECO:0000256" key="6">
    <source>
        <dbReference type="RuleBase" id="RU367044"/>
    </source>
</evidence>
<sequence length="198" mass="23411">MQRSDEMEPDATTYINTYNVVVFVINLQQENHHHNMGPFRKPLLFLVFVIMATCDPATSTNSTTTETLSEEEPKQPLFGFYWYTVHMVIVNNLGGDNLPLTVHCKSKNDDLQAHVIDYKRSFRWHFRPNFWGTTLFFCHFSWSGGEGTYDIYKTKRDSRRCTRHCDWYVTQQGVEGYTEDDMFLGPRRKDIVFKWKNQ</sequence>
<dbReference type="Proteomes" id="UP000501690">
    <property type="component" value="Linkage Group LG3"/>
</dbReference>
<keyword evidence="3 6" id="KW-0713">Self-incompatibility</keyword>
<accession>A0A4D6LC47</accession>
<organism evidence="7 8">
    <name type="scientific">Vigna unguiculata</name>
    <name type="common">Cowpea</name>
    <dbReference type="NCBI Taxonomy" id="3917"/>
    <lineage>
        <taxon>Eukaryota</taxon>
        <taxon>Viridiplantae</taxon>
        <taxon>Streptophyta</taxon>
        <taxon>Embryophyta</taxon>
        <taxon>Tracheophyta</taxon>
        <taxon>Spermatophyta</taxon>
        <taxon>Magnoliopsida</taxon>
        <taxon>eudicotyledons</taxon>
        <taxon>Gunneridae</taxon>
        <taxon>Pentapetalae</taxon>
        <taxon>rosids</taxon>
        <taxon>fabids</taxon>
        <taxon>Fabales</taxon>
        <taxon>Fabaceae</taxon>
        <taxon>Papilionoideae</taxon>
        <taxon>50 kb inversion clade</taxon>
        <taxon>NPAAA clade</taxon>
        <taxon>indigoferoid/millettioid clade</taxon>
        <taxon>Phaseoleae</taxon>
        <taxon>Vigna</taxon>
    </lineage>
</organism>
<dbReference type="EMBL" id="CP039347">
    <property type="protein sequence ID" value="QCD85986.1"/>
    <property type="molecule type" value="Genomic_DNA"/>
</dbReference>
<dbReference type="AlphaFoldDB" id="A0A4D6LC47"/>
<keyword evidence="4 6" id="KW-0964">Secreted</keyword>
<dbReference type="PANTHER" id="PTHR31232:SF43">
    <property type="entry name" value="S-PROTEIN HOMOLOG 29-RELATED"/>
    <property type="match status" value="1"/>
</dbReference>
<evidence type="ECO:0000313" key="8">
    <source>
        <dbReference type="Proteomes" id="UP000501690"/>
    </source>
</evidence>
<evidence type="ECO:0000256" key="1">
    <source>
        <dbReference type="ARBA" id="ARBA00004613"/>
    </source>
</evidence>
<evidence type="ECO:0000256" key="4">
    <source>
        <dbReference type="ARBA" id="ARBA00022525"/>
    </source>
</evidence>
<evidence type="ECO:0000256" key="2">
    <source>
        <dbReference type="ARBA" id="ARBA00005581"/>
    </source>
</evidence>
<protein>
    <recommendedName>
        <fullName evidence="6">S-protein homolog</fullName>
    </recommendedName>
</protein>
<evidence type="ECO:0000256" key="5">
    <source>
        <dbReference type="ARBA" id="ARBA00022729"/>
    </source>
</evidence>
<dbReference type="Pfam" id="PF05938">
    <property type="entry name" value="Self-incomp_S1"/>
    <property type="match status" value="1"/>
</dbReference>
<keyword evidence="5" id="KW-0732">Signal</keyword>